<dbReference type="PANTHER" id="PTHR35871">
    <property type="entry name" value="EXPRESSED PROTEIN"/>
    <property type="match status" value="1"/>
</dbReference>
<dbReference type="PANTHER" id="PTHR35871:SF1">
    <property type="entry name" value="CXC1-LIKE CYSTEINE CLUSTER ASSOCIATED WITH KDZ TRANSPOSASES DOMAIN-CONTAINING PROTEIN"/>
    <property type="match status" value="1"/>
</dbReference>
<gene>
    <name evidence="1" type="ORF">BT96DRAFT_959645</name>
</gene>
<protein>
    <recommendedName>
        <fullName evidence="3">Tc1-like transposase DDE domain-containing protein</fullName>
    </recommendedName>
</protein>
<sequence>MFLHKNRDGYFTSEDIVSQANSAIDILEMDYPEYQHVLVYDNATTHLKRPEGSLSAQHMPKSTKAWLIGVTEWDANGNPVYQSNGTLKKTKICMGPAQLPDGSLQELYFPGGHSQAGMFKGMTVILQERGADVKDSKGKVKKAECKGFKCPEGVTDCCLRRMLFNQPDFKNIESILETSCKARGVEVLFLPKFHCELNFIEQCWGYAKQVYRYNPESSCEDVLMKNVIDALAAIPILSMQRFANRSHRYIHAYSTGLNGRQAAWASKKYRGHCVLPDSIMQELDKAQIN</sequence>
<evidence type="ECO:0000313" key="1">
    <source>
        <dbReference type="EMBL" id="KAE9390982.1"/>
    </source>
</evidence>
<dbReference type="OrthoDB" id="10039611at2759"/>
<dbReference type="Proteomes" id="UP000799118">
    <property type="component" value="Unassembled WGS sequence"/>
</dbReference>
<dbReference type="AlphaFoldDB" id="A0A6A4GYL5"/>
<dbReference type="InterPro" id="IPR036397">
    <property type="entry name" value="RNaseH_sf"/>
</dbReference>
<dbReference type="GO" id="GO:0003676">
    <property type="term" value="F:nucleic acid binding"/>
    <property type="evidence" value="ECO:0007669"/>
    <property type="project" value="InterPro"/>
</dbReference>
<accession>A0A6A4GYL5</accession>
<proteinExistence type="predicted"/>
<dbReference type="EMBL" id="ML769639">
    <property type="protein sequence ID" value="KAE9390982.1"/>
    <property type="molecule type" value="Genomic_DNA"/>
</dbReference>
<dbReference type="Gene3D" id="3.30.420.10">
    <property type="entry name" value="Ribonuclease H-like superfamily/Ribonuclease H"/>
    <property type="match status" value="1"/>
</dbReference>
<reference evidence="1" key="1">
    <citation type="journal article" date="2019" name="Environ. Microbiol.">
        <title>Fungal ecological strategies reflected in gene transcription - a case study of two litter decomposers.</title>
        <authorList>
            <person name="Barbi F."/>
            <person name="Kohler A."/>
            <person name="Barry K."/>
            <person name="Baskaran P."/>
            <person name="Daum C."/>
            <person name="Fauchery L."/>
            <person name="Ihrmark K."/>
            <person name="Kuo A."/>
            <person name="LaButti K."/>
            <person name="Lipzen A."/>
            <person name="Morin E."/>
            <person name="Grigoriev I.V."/>
            <person name="Henrissat B."/>
            <person name="Lindahl B."/>
            <person name="Martin F."/>
        </authorList>
    </citation>
    <scope>NUCLEOTIDE SEQUENCE</scope>
    <source>
        <strain evidence="1">JB14</strain>
    </source>
</reference>
<keyword evidence="2" id="KW-1185">Reference proteome</keyword>
<name>A0A6A4GYL5_9AGAR</name>
<evidence type="ECO:0000313" key="2">
    <source>
        <dbReference type="Proteomes" id="UP000799118"/>
    </source>
</evidence>
<evidence type="ECO:0008006" key="3">
    <source>
        <dbReference type="Google" id="ProtNLM"/>
    </source>
</evidence>
<organism evidence="1 2">
    <name type="scientific">Gymnopus androsaceus JB14</name>
    <dbReference type="NCBI Taxonomy" id="1447944"/>
    <lineage>
        <taxon>Eukaryota</taxon>
        <taxon>Fungi</taxon>
        <taxon>Dikarya</taxon>
        <taxon>Basidiomycota</taxon>
        <taxon>Agaricomycotina</taxon>
        <taxon>Agaricomycetes</taxon>
        <taxon>Agaricomycetidae</taxon>
        <taxon>Agaricales</taxon>
        <taxon>Marasmiineae</taxon>
        <taxon>Omphalotaceae</taxon>
        <taxon>Gymnopus</taxon>
    </lineage>
</organism>